<keyword evidence="5" id="KW-1185">Reference proteome</keyword>
<evidence type="ECO:0000256" key="1">
    <source>
        <dbReference type="ARBA" id="ARBA00023157"/>
    </source>
</evidence>
<keyword evidence="2" id="KW-1133">Transmembrane helix</keyword>
<keyword evidence="2" id="KW-0812">Transmembrane</keyword>
<reference evidence="4 5" key="1">
    <citation type="submission" date="2018-11" db="EMBL/GenBank/DDBJ databases">
        <authorList>
            <person name="Lopez-Roques C."/>
            <person name="Donnadieu C."/>
            <person name="Bouchez O."/>
            <person name="Klopp C."/>
            <person name="Cabau C."/>
            <person name="Zahm M."/>
        </authorList>
    </citation>
    <scope>NUCLEOTIDE SEQUENCE [LARGE SCALE GENOMIC DNA]</scope>
    <source>
        <strain evidence="4">RS831</strain>
        <tissue evidence="4">Whole body</tissue>
    </source>
</reference>
<sequence length="375" mass="43962">MELFKYIQYFPAMGFFCFLYKALQTFTVFRHKHQPWRFHPRVSFYSLQSSIMMKILLFILVSSEIFILSSCLIIRQYHFSEQRMNWTEAQTFCRKTYTDLATIESAEEMGRVRNVVLSTGYQSDFWIGLRSDINWTWSDGYTGSLSYPQDYWTSEDSFHSRSDQICMTLDWQASSFTWSDERCDSLLPFVCNKGTKAAPVYVFVNNAMNWSSAQRYCRQNFTDLVTVQTATVWTNIRNAVSPNRISWIGLSRDSSLSWSDGSNFFFYQKPTDLSHWPGMISHTCGYQYVNDINRWYIHTCAYKFPVVCYELQEVKKRVVKLRLTASSSDILNNSTVKAELLEKLQGKLEENGVTGVELKWRQTDGDVFKKEEKIN</sequence>
<accession>A0A3S2NSZ7</accession>
<keyword evidence="1" id="KW-1015">Disulfide bond</keyword>
<feature type="domain" description="C-type lectin" evidence="3">
    <location>
        <begin position="201"/>
        <end position="309"/>
    </location>
</feature>
<organism evidence="4 5">
    <name type="scientific">Oryzias javanicus</name>
    <name type="common">Javanese ricefish</name>
    <name type="synonym">Aplocheilus javanicus</name>
    <dbReference type="NCBI Taxonomy" id="123683"/>
    <lineage>
        <taxon>Eukaryota</taxon>
        <taxon>Metazoa</taxon>
        <taxon>Chordata</taxon>
        <taxon>Craniata</taxon>
        <taxon>Vertebrata</taxon>
        <taxon>Euteleostomi</taxon>
        <taxon>Actinopterygii</taxon>
        <taxon>Neopterygii</taxon>
        <taxon>Teleostei</taxon>
        <taxon>Neoteleostei</taxon>
        <taxon>Acanthomorphata</taxon>
        <taxon>Ovalentaria</taxon>
        <taxon>Atherinomorphae</taxon>
        <taxon>Beloniformes</taxon>
        <taxon>Adrianichthyidae</taxon>
        <taxon>Oryziinae</taxon>
        <taxon>Oryzias</taxon>
    </lineage>
</organism>
<name>A0A3S2NSZ7_ORYJA</name>
<feature type="transmembrane region" description="Helical" evidence="2">
    <location>
        <begin position="12"/>
        <end position="31"/>
    </location>
</feature>
<dbReference type="EMBL" id="ML136656">
    <property type="protein sequence ID" value="RVE55581.1"/>
    <property type="molecule type" value="Genomic_DNA"/>
</dbReference>
<evidence type="ECO:0000256" key="2">
    <source>
        <dbReference type="SAM" id="Phobius"/>
    </source>
</evidence>
<reference evidence="4 5" key="2">
    <citation type="submission" date="2019-01" db="EMBL/GenBank/DDBJ databases">
        <title>A chromosome length genome reference of the Java medaka (oryzias javanicus).</title>
        <authorList>
            <person name="Herpin A."/>
            <person name="Takehana Y."/>
            <person name="Naruse K."/>
            <person name="Ansai S."/>
            <person name="Kawaguchi M."/>
        </authorList>
    </citation>
    <scope>NUCLEOTIDE SEQUENCE [LARGE SCALE GENOMIC DNA]</scope>
    <source>
        <strain evidence="4">RS831</strain>
        <tissue evidence="4">Whole body</tissue>
    </source>
</reference>
<feature type="transmembrane region" description="Helical" evidence="2">
    <location>
        <begin position="51"/>
        <end position="74"/>
    </location>
</feature>
<dbReference type="Proteomes" id="UP000283210">
    <property type="component" value="Unassembled WGS sequence"/>
</dbReference>
<dbReference type="InterPro" id="IPR016187">
    <property type="entry name" value="CTDL_fold"/>
</dbReference>
<dbReference type="SMART" id="SM00034">
    <property type="entry name" value="CLECT"/>
    <property type="match status" value="2"/>
</dbReference>
<evidence type="ECO:0000313" key="4">
    <source>
        <dbReference type="EMBL" id="RVE55581.1"/>
    </source>
</evidence>
<dbReference type="AlphaFoldDB" id="A0A3S2NSZ7"/>
<evidence type="ECO:0000313" key="5">
    <source>
        <dbReference type="Proteomes" id="UP000283210"/>
    </source>
</evidence>
<gene>
    <name evidence="4" type="ORF">OJAV_G00234910</name>
</gene>
<dbReference type="PROSITE" id="PS00615">
    <property type="entry name" value="C_TYPE_LECTIN_1"/>
    <property type="match status" value="1"/>
</dbReference>
<evidence type="ECO:0000259" key="3">
    <source>
        <dbReference type="PROSITE" id="PS50041"/>
    </source>
</evidence>
<dbReference type="OrthoDB" id="6369810at2759"/>
<feature type="domain" description="C-type lectin" evidence="3">
    <location>
        <begin position="77"/>
        <end position="192"/>
    </location>
</feature>
<dbReference type="InterPro" id="IPR001304">
    <property type="entry name" value="C-type_lectin-like"/>
</dbReference>
<dbReference type="PROSITE" id="PS50041">
    <property type="entry name" value="C_TYPE_LECTIN_2"/>
    <property type="match status" value="2"/>
</dbReference>
<protein>
    <recommendedName>
        <fullName evidence="3">C-type lectin domain-containing protein</fullName>
    </recommendedName>
</protein>
<dbReference type="InterPro" id="IPR018378">
    <property type="entry name" value="C-type_lectin_CS"/>
</dbReference>
<keyword evidence="2" id="KW-0472">Membrane</keyword>
<dbReference type="Gene3D" id="3.10.100.10">
    <property type="entry name" value="Mannose-Binding Protein A, subunit A"/>
    <property type="match status" value="2"/>
</dbReference>
<dbReference type="PANTHER" id="PTHR45784">
    <property type="entry name" value="C-TYPE LECTIN DOMAIN FAMILY 20 MEMBER A-RELATED"/>
    <property type="match status" value="1"/>
</dbReference>
<proteinExistence type="predicted"/>
<dbReference type="SUPFAM" id="SSF56436">
    <property type="entry name" value="C-type lectin-like"/>
    <property type="match status" value="2"/>
</dbReference>
<dbReference type="PANTHER" id="PTHR45784:SF3">
    <property type="entry name" value="C-TYPE LECTIN DOMAIN FAMILY 4 MEMBER K-LIKE-RELATED"/>
    <property type="match status" value="1"/>
</dbReference>
<dbReference type="Pfam" id="PF00059">
    <property type="entry name" value="Lectin_C"/>
    <property type="match status" value="2"/>
</dbReference>
<dbReference type="InterPro" id="IPR016186">
    <property type="entry name" value="C-type_lectin-like/link_sf"/>
</dbReference>